<gene>
    <name evidence="2" type="ORF">GCM10010529_16440</name>
</gene>
<proteinExistence type="predicted"/>
<dbReference type="PANTHER" id="PTHR33993">
    <property type="entry name" value="GLYOXALASE-RELATED"/>
    <property type="match status" value="1"/>
</dbReference>
<dbReference type="Pfam" id="PF00903">
    <property type="entry name" value="Glyoxalase"/>
    <property type="match status" value="1"/>
</dbReference>
<protein>
    <recommendedName>
        <fullName evidence="1">VOC domain-containing protein</fullName>
    </recommendedName>
</protein>
<evidence type="ECO:0000313" key="2">
    <source>
        <dbReference type="EMBL" id="GAA3064058.1"/>
    </source>
</evidence>
<dbReference type="InterPro" id="IPR052164">
    <property type="entry name" value="Anthracycline_SecMetBiosynth"/>
</dbReference>
<name>A0ABP6LY00_9MICC</name>
<dbReference type="EMBL" id="BAAAVT010000009">
    <property type="protein sequence ID" value="GAA3064058.1"/>
    <property type="molecule type" value="Genomic_DNA"/>
</dbReference>
<dbReference type="PANTHER" id="PTHR33993:SF14">
    <property type="entry name" value="GB|AAF24581.1"/>
    <property type="match status" value="1"/>
</dbReference>
<comment type="caution">
    <text evidence="2">The sequence shown here is derived from an EMBL/GenBank/DDBJ whole genome shotgun (WGS) entry which is preliminary data.</text>
</comment>
<evidence type="ECO:0000259" key="1">
    <source>
        <dbReference type="PROSITE" id="PS51819"/>
    </source>
</evidence>
<dbReference type="InterPro" id="IPR037523">
    <property type="entry name" value="VOC_core"/>
</dbReference>
<evidence type="ECO:0000313" key="3">
    <source>
        <dbReference type="Proteomes" id="UP001500236"/>
    </source>
</evidence>
<dbReference type="SUPFAM" id="SSF54593">
    <property type="entry name" value="Glyoxalase/Bleomycin resistance protein/Dihydroxybiphenyl dioxygenase"/>
    <property type="match status" value="1"/>
</dbReference>
<feature type="domain" description="VOC" evidence="1">
    <location>
        <begin position="1"/>
        <end position="111"/>
    </location>
</feature>
<dbReference type="Gene3D" id="3.10.180.10">
    <property type="entry name" value="2,3-Dihydroxybiphenyl 1,2-Dioxygenase, domain 1"/>
    <property type="match status" value="1"/>
</dbReference>
<dbReference type="InterPro" id="IPR004360">
    <property type="entry name" value="Glyas_Fos-R_dOase_dom"/>
</dbReference>
<dbReference type="PROSITE" id="PS51819">
    <property type="entry name" value="VOC"/>
    <property type="match status" value="1"/>
</dbReference>
<sequence>MHVELTSAAPQATADFYSRAFGWRTEASPFLPGYLLAQTGDGPGIDAAIMSREHQEQAAIIWIQVEDIDAARAAVTEAGGDASGEVHDLPGEGRVGYVTDPDGVVLGLKQPA</sequence>
<dbReference type="InterPro" id="IPR029068">
    <property type="entry name" value="Glyas_Bleomycin-R_OHBP_Dase"/>
</dbReference>
<accession>A0ABP6LY00</accession>
<reference evidence="3" key="1">
    <citation type="journal article" date="2019" name="Int. J. Syst. Evol. Microbiol.">
        <title>The Global Catalogue of Microorganisms (GCM) 10K type strain sequencing project: providing services to taxonomists for standard genome sequencing and annotation.</title>
        <authorList>
            <consortium name="The Broad Institute Genomics Platform"/>
            <consortium name="The Broad Institute Genome Sequencing Center for Infectious Disease"/>
            <person name="Wu L."/>
            <person name="Ma J."/>
        </authorList>
    </citation>
    <scope>NUCLEOTIDE SEQUENCE [LARGE SCALE GENOMIC DNA]</scope>
    <source>
        <strain evidence="3">JCM 14309</strain>
    </source>
</reference>
<dbReference type="Proteomes" id="UP001500236">
    <property type="component" value="Unassembled WGS sequence"/>
</dbReference>
<keyword evidence="3" id="KW-1185">Reference proteome</keyword>
<organism evidence="2 3">
    <name type="scientific">Nesterenkonia aethiopica</name>
    <dbReference type="NCBI Taxonomy" id="269144"/>
    <lineage>
        <taxon>Bacteria</taxon>
        <taxon>Bacillati</taxon>
        <taxon>Actinomycetota</taxon>
        <taxon>Actinomycetes</taxon>
        <taxon>Micrococcales</taxon>
        <taxon>Micrococcaceae</taxon>
        <taxon>Nesterenkonia</taxon>
    </lineage>
</organism>